<protein>
    <recommendedName>
        <fullName evidence="4">SUKH-4 immunity protein</fullName>
    </recommendedName>
</protein>
<gene>
    <name evidence="2" type="ORF">GCM10022224_102680</name>
</gene>
<evidence type="ECO:0000256" key="1">
    <source>
        <dbReference type="SAM" id="MobiDB-lite"/>
    </source>
</evidence>
<reference evidence="3" key="1">
    <citation type="journal article" date="2019" name="Int. J. Syst. Evol. Microbiol.">
        <title>The Global Catalogue of Microorganisms (GCM) 10K type strain sequencing project: providing services to taxonomists for standard genome sequencing and annotation.</title>
        <authorList>
            <consortium name="The Broad Institute Genomics Platform"/>
            <consortium name="The Broad Institute Genome Sequencing Center for Infectious Disease"/>
            <person name="Wu L."/>
            <person name="Ma J."/>
        </authorList>
    </citation>
    <scope>NUCLEOTIDE SEQUENCE [LARGE SCALE GENOMIC DNA]</scope>
    <source>
        <strain evidence="3">JCM 16904</strain>
    </source>
</reference>
<dbReference type="Proteomes" id="UP001500902">
    <property type="component" value="Unassembled WGS sequence"/>
</dbReference>
<feature type="region of interest" description="Disordered" evidence="1">
    <location>
        <begin position="132"/>
        <end position="156"/>
    </location>
</feature>
<evidence type="ECO:0008006" key="4">
    <source>
        <dbReference type="Google" id="ProtNLM"/>
    </source>
</evidence>
<feature type="region of interest" description="Disordered" evidence="1">
    <location>
        <begin position="85"/>
        <end position="105"/>
    </location>
</feature>
<evidence type="ECO:0000313" key="3">
    <source>
        <dbReference type="Proteomes" id="UP001500902"/>
    </source>
</evidence>
<dbReference type="EMBL" id="BAAAZP010000241">
    <property type="protein sequence ID" value="GAA3720208.1"/>
    <property type="molecule type" value="Genomic_DNA"/>
</dbReference>
<keyword evidence="3" id="KW-1185">Reference proteome</keyword>
<organism evidence="2 3">
    <name type="scientific">Nonomuraea antimicrobica</name>
    <dbReference type="NCBI Taxonomy" id="561173"/>
    <lineage>
        <taxon>Bacteria</taxon>
        <taxon>Bacillati</taxon>
        <taxon>Actinomycetota</taxon>
        <taxon>Actinomycetes</taxon>
        <taxon>Streptosporangiales</taxon>
        <taxon>Streptosporangiaceae</taxon>
        <taxon>Nonomuraea</taxon>
    </lineage>
</organism>
<accession>A0ABP7EKB7</accession>
<proteinExistence type="predicted"/>
<comment type="caution">
    <text evidence="2">The sequence shown here is derived from an EMBL/GenBank/DDBJ whole genome shotgun (WGS) entry which is preliminary data.</text>
</comment>
<evidence type="ECO:0000313" key="2">
    <source>
        <dbReference type="EMBL" id="GAA3720208.1"/>
    </source>
</evidence>
<sequence length="259" mass="28925">MVGSLAADLSNSKVAHLYQERCIVRVRGVDDLRAEALEAVADSTASVTYRSIHGGTITATDEIFRLLDTLLEKRLPEAFTPLEERKHWEDDDEEAGALPAGPGPYGSGVRALGSAGERITLISNGKLDLPDAGFGFEDDGPDDDAPHRREPWQEVTGDPDLLPTWLIGRMRWTMNDGTYDEFPHTEQGRIQLAETQASRAELADQLLTSFPPERSRYFVGAHAGWDRWSEDYLSRDEVIAFASENHMAVLWLALYRYYG</sequence>
<name>A0ABP7EKB7_9ACTN</name>